<keyword evidence="2" id="KW-1185">Reference proteome</keyword>
<dbReference type="AlphaFoldDB" id="A0A1X7ULV8"/>
<gene>
    <name evidence="1" type="primary">109582854</name>
</gene>
<dbReference type="EnsemblMetazoa" id="Aqu2.1.28753_001">
    <property type="protein sequence ID" value="Aqu2.1.28753_001"/>
    <property type="gene ID" value="Aqu2.1.28753"/>
</dbReference>
<organism evidence="1">
    <name type="scientific">Amphimedon queenslandica</name>
    <name type="common">Sponge</name>
    <dbReference type="NCBI Taxonomy" id="400682"/>
    <lineage>
        <taxon>Eukaryota</taxon>
        <taxon>Metazoa</taxon>
        <taxon>Porifera</taxon>
        <taxon>Demospongiae</taxon>
        <taxon>Heteroscleromorpha</taxon>
        <taxon>Haplosclerida</taxon>
        <taxon>Niphatidae</taxon>
        <taxon>Amphimedon</taxon>
    </lineage>
</organism>
<dbReference type="KEGG" id="aqu:109582854"/>
<accession>A0A1X7ULV8</accession>
<proteinExistence type="predicted"/>
<reference evidence="2" key="1">
    <citation type="journal article" date="2010" name="Nature">
        <title>The Amphimedon queenslandica genome and the evolution of animal complexity.</title>
        <authorList>
            <person name="Srivastava M."/>
            <person name="Simakov O."/>
            <person name="Chapman J."/>
            <person name="Fahey B."/>
            <person name="Gauthier M.E."/>
            <person name="Mitros T."/>
            <person name="Richards G.S."/>
            <person name="Conaco C."/>
            <person name="Dacre M."/>
            <person name="Hellsten U."/>
            <person name="Larroux C."/>
            <person name="Putnam N.H."/>
            <person name="Stanke M."/>
            <person name="Adamska M."/>
            <person name="Darling A."/>
            <person name="Degnan S.M."/>
            <person name="Oakley T.H."/>
            <person name="Plachetzki D.C."/>
            <person name="Zhai Y."/>
            <person name="Adamski M."/>
            <person name="Calcino A."/>
            <person name="Cummins S.F."/>
            <person name="Goodstein D.M."/>
            <person name="Harris C."/>
            <person name="Jackson D.J."/>
            <person name="Leys S.P."/>
            <person name="Shu S."/>
            <person name="Woodcroft B.J."/>
            <person name="Vervoort M."/>
            <person name="Kosik K.S."/>
            <person name="Manning G."/>
            <person name="Degnan B.M."/>
            <person name="Rokhsar D.S."/>
        </authorList>
    </citation>
    <scope>NUCLEOTIDE SEQUENCE [LARGE SCALE GENOMIC DNA]</scope>
</reference>
<evidence type="ECO:0000313" key="1">
    <source>
        <dbReference type="EnsemblMetazoa" id="Aqu2.1.28753_001"/>
    </source>
</evidence>
<sequence>MATSNIKVSYVNATGNTDFAVVVFTKNFNVSTPKVYYSAWKILRAQSQVDFVYPVSLGVGVIYTTRTGLHKAGPFPAELGSTWELSHDTITSTPSLNKVANTQANPNGSIVVKNLPPCTWSGRMFDVGVYKDGGLLVVEKDVHVGSQAVIMLKPKLYFAVVSNMVEGDVFSAMEITSSLTEFDLSDYPDGLKVTLTEVGRGRQFKFEGGFL</sequence>
<evidence type="ECO:0000313" key="2">
    <source>
        <dbReference type="Proteomes" id="UP000007879"/>
    </source>
</evidence>
<reference evidence="1" key="2">
    <citation type="submission" date="2017-05" db="UniProtKB">
        <authorList>
            <consortium name="EnsemblMetazoa"/>
        </authorList>
    </citation>
    <scope>IDENTIFICATION</scope>
</reference>
<dbReference type="InParanoid" id="A0A1X7ULV8"/>
<protein>
    <submittedName>
        <fullName evidence="1">Uncharacterized protein</fullName>
    </submittedName>
</protein>
<dbReference type="Proteomes" id="UP000007879">
    <property type="component" value="Unassembled WGS sequence"/>
</dbReference>
<dbReference type="EnsemblMetazoa" id="XM_019997866.1">
    <property type="protein sequence ID" value="XP_019853425.1"/>
    <property type="gene ID" value="LOC109582854"/>
</dbReference>
<name>A0A1X7ULV8_AMPQE</name>